<evidence type="ECO:0000256" key="3">
    <source>
        <dbReference type="ARBA" id="ARBA00022691"/>
    </source>
</evidence>
<dbReference type="AlphaFoldDB" id="A0A0A2B122"/>
<dbReference type="InterPro" id="IPR001525">
    <property type="entry name" value="C5_MeTfrase"/>
</dbReference>
<dbReference type="PANTHER" id="PTHR46098:SF1">
    <property type="entry name" value="TRNA (CYTOSINE(38)-C(5))-METHYLTRANSFERASE"/>
    <property type="match status" value="1"/>
</dbReference>
<keyword evidence="3 5" id="KW-0949">S-adenosyl-L-methionine</keyword>
<evidence type="ECO:0000256" key="5">
    <source>
        <dbReference type="PROSITE-ProRule" id="PRU01016"/>
    </source>
</evidence>
<comment type="similarity">
    <text evidence="5 6">Belongs to the class I-like SAM-binding methyltransferase superfamily. C5-methyltransferase family.</text>
</comment>
<feature type="active site" evidence="5">
    <location>
        <position position="75"/>
    </location>
</feature>
<dbReference type="Pfam" id="PF00145">
    <property type="entry name" value="DNA_methylase"/>
    <property type="match status" value="1"/>
</dbReference>
<evidence type="ECO:0000313" key="9">
    <source>
        <dbReference type="Proteomes" id="UP000030481"/>
    </source>
</evidence>
<protein>
    <recommendedName>
        <fullName evidence="7">Cytosine-specific methyltransferase</fullName>
        <ecNumber evidence="7">2.1.1.37</ecNumber>
    </recommendedName>
</protein>
<dbReference type="RefSeq" id="WP_032517513.1">
    <property type="nucleotide sequence ID" value="NZ_JNAR01000013.1"/>
</dbReference>
<accession>A0A0A2B122</accession>
<dbReference type="NCBIfam" id="TIGR00675">
    <property type="entry name" value="dcm"/>
    <property type="match status" value="1"/>
</dbReference>
<proteinExistence type="inferred from homology"/>
<dbReference type="SUPFAM" id="SSF53335">
    <property type="entry name" value="S-adenosyl-L-methionine-dependent methyltransferases"/>
    <property type="match status" value="1"/>
</dbReference>
<gene>
    <name evidence="8" type="ORF">EV01_1060</name>
</gene>
<dbReference type="InterPro" id="IPR018117">
    <property type="entry name" value="C5_DNA_meth_AS"/>
</dbReference>
<dbReference type="GO" id="GO:0003886">
    <property type="term" value="F:DNA (cytosine-5-)-methyltransferase activity"/>
    <property type="evidence" value="ECO:0007669"/>
    <property type="project" value="UniProtKB-EC"/>
</dbReference>
<name>A0A0A2B122_PROMR</name>
<dbReference type="Gene3D" id="3.40.50.150">
    <property type="entry name" value="Vaccinia Virus protein VP39"/>
    <property type="match status" value="1"/>
</dbReference>
<comment type="caution">
    <text evidence="8">The sequence shown here is derived from an EMBL/GenBank/DDBJ whole genome shotgun (WGS) entry which is preliminary data.</text>
</comment>
<evidence type="ECO:0000256" key="7">
    <source>
        <dbReference type="RuleBase" id="RU000417"/>
    </source>
</evidence>
<keyword evidence="2 5" id="KW-0808">Transferase</keyword>
<dbReference type="GO" id="GO:0032259">
    <property type="term" value="P:methylation"/>
    <property type="evidence" value="ECO:0007669"/>
    <property type="project" value="UniProtKB-KW"/>
</dbReference>
<dbReference type="GO" id="GO:0009307">
    <property type="term" value="P:DNA restriction-modification system"/>
    <property type="evidence" value="ECO:0007669"/>
    <property type="project" value="UniProtKB-KW"/>
</dbReference>
<dbReference type="PROSITE" id="PS00094">
    <property type="entry name" value="C5_MTASE_1"/>
    <property type="match status" value="1"/>
</dbReference>
<sequence>MKSFKFVDLFSGLGGFHYALKELGGECVFASEIDPQLRALYIKNHKFKKALMYGDIAKSIDKVPPHDLLVAGFPCQPFSKSGKQLGLQDKNRGDCIFYVLDILKKLKPKNFIFENVSNFPRHDEGKTWNDIKTIIEKLGYCVRSTTDISSSTDKSSFHLSPHHFGYPQKRERFFAVGSLNYLPKNPFPIPNEIKPSLKKIILTKKQLEKLNDQQIVLDNCKISKQATDAINLWNKFIDCLPNKNKDLPSFPLWLEEYYSEYPYAINTPYQEMLDNGDSKELINQKLKDLPPYAREKVAQFPLWKIKFLDNNRTWFLEYKPFIDKEIVDQIRTLDYTYRKLEWCFKPSNSPNIWDHTIQLRPSGIRVSNPDYVPTIVSLTTSQKPIYGPIKRHLTSKEIVRAFGFPNSTKLLGFHTLDTKALGNTVHKELVKLIAEKLLNYDSLSLIKNISTDKEKLPA</sequence>
<dbReference type="Proteomes" id="UP000030481">
    <property type="component" value="Unassembled WGS sequence"/>
</dbReference>
<evidence type="ECO:0000256" key="1">
    <source>
        <dbReference type="ARBA" id="ARBA00022603"/>
    </source>
</evidence>
<evidence type="ECO:0000256" key="6">
    <source>
        <dbReference type="RuleBase" id="RU000416"/>
    </source>
</evidence>
<dbReference type="PANTHER" id="PTHR46098">
    <property type="entry name" value="TRNA (CYTOSINE(38)-C(5))-METHYLTRANSFERASE"/>
    <property type="match status" value="1"/>
</dbReference>
<evidence type="ECO:0000256" key="4">
    <source>
        <dbReference type="ARBA" id="ARBA00022747"/>
    </source>
</evidence>
<keyword evidence="4" id="KW-0680">Restriction system</keyword>
<dbReference type="InterPro" id="IPR050750">
    <property type="entry name" value="C5-MTase"/>
</dbReference>
<keyword evidence="1 5" id="KW-0489">Methyltransferase</keyword>
<organism evidence="8 9">
    <name type="scientific">Prochlorococcus marinus str. MIT 9401</name>
    <dbReference type="NCBI Taxonomy" id="167551"/>
    <lineage>
        <taxon>Bacteria</taxon>
        <taxon>Bacillati</taxon>
        <taxon>Cyanobacteriota</taxon>
        <taxon>Cyanophyceae</taxon>
        <taxon>Synechococcales</taxon>
        <taxon>Prochlorococcaceae</taxon>
        <taxon>Prochlorococcus</taxon>
    </lineage>
</organism>
<dbReference type="EC" id="2.1.1.37" evidence="7"/>
<evidence type="ECO:0000313" key="8">
    <source>
        <dbReference type="EMBL" id="KGG07783.1"/>
    </source>
</evidence>
<dbReference type="InterPro" id="IPR029063">
    <property type="entry name" value="SAM-dependent_MTases_sf"/>
</dbReference>
<evidence type="ECO:0000256" key="2">
    <source>
        <dbReference type="ARBA" id="ARBA00022679"/>
    </source>
</evidence>
<comment type="catalytic activity">
    <reaction evidence="7">
        <text>a 2'-deoxycytidine in DNA + S-adenosyl-L-methionine = a 5-methyl-2'-deoxycytidine in DNA + S-adenosyl-L-homocysteine + H(+)</text>
        <dbReference type="Rhea" id="RHEA:13681"/>
        <dbReference type="Rhea" id="RHEA-COMP:11369"/>
        <dbReference type="Rhea" id="RHEA-COMP:11370"/>
        <dbReference type="ChEBI" id="CHEBI:15378"/>
        <dbReference type="ChEBI" id="CHEBI:57856"/>
        <dbReference type="ChEBI" id="CHEBI:59789"/>
        <dbReference type="ChEBI" id="CHEBI:85452"/>
        <dbReference type="ChEBI" id="CHEBI:85454"/>
        <dbReference type="EC" id="2.1.1.37"/>
    </reaction>
</comment>
<dbReference type="PROSITE" id="PS51679">
    <property type="entry name" value="SAM_MT_C5"/>
    <property type="match status" value="1"/>
</dbReference>
<dbReference type="EMBL" id="JNAR01000013">
    <property type="protein sequence ID" value="KGG07783.1"/>
    <property type="molecule type" value="Genomic_DNA"/>
</dbReference>
<dbReference type="PRINTS" id="PR00105">
    <property type="entry name" value="C5METTRFRASE"/>
</dbReference>
<reference evidence="9" key="1">
    <citation type="journal article" date="2014" name="Sci. Data">
        <title>Genomes of diverse isolates of the marine cyanobacterium Prochlorococcus.</title>
        <authorList>
            <person name="Biller S."/>
            <person name="Berube P."/>
            <person name="Thompson J."/>
            <person name="Kelly L."/>
            <person name="Roggensack S."/>
            <person name="Awad L."/>
            <person name="Roache-Johnson K."/>
            <person name="Ding H."/>
            <person name="Giovannoni S.J."/>
            <person name="Moore L.R."/>
            <person name="Chisholm S.W."/>
        </authorList>
    </citation>
    <scope>NUCLEOTIDE SEQUENCE [LARGE SCALE GENOMIC DNA]</scope>
</reference>